<dbReference type="Pfam" id="PF11041">
    <property type="entry name" value="Phage_Wedge1"/>
    <property type="match status" value="1"/>
</dbReference>
<dbReference type="InterPro" id="IPR021283">
    <property type="entry name" value="Phage_Wedge1"/>
</dbReference>
<dbReference type="Proteomes" id="UP000243719">
    <property type="component" value="Unassembled WGS sequence"/>
</dbReference>
<accession>A0A1H2PQK4</accession>
<name>A0A1H2PQK4_9BURK</name>
<keyword evidence="2" id="KW-1185">Reference proteome</keyword>
<evidence type="ECO:0000313" key="1">
    <source>
        <dbReference type="EMBL" id="SDV49070.1"/>
    </source>
</evidence>
<dbReference type="OrthoDB" id="5465402at2"/>
<organism evidence="1 2">
    <name type="scientific">Chitinasiproducens palmae</name>
    <dbReference type="NCBI Taxonomy" id="1770053"/>
    <lineage>
        <taxon>Bacteria</taxon>
        <taxon>Pseudomonadati</taxon>
        <taxon>Pseudomonadota</taxon>
        <taxon>Betaproteobacteria</taxon>
        <taxon>Burkholderiales</taxon>
        <taxon>Burkholderiaceae</taxon>
        <taxon>Chitinasiproducens</taxon>
    </lineage>
</organism>
<dbReference type="RefSeq" id="WP_091908689.1">
    <property type="nucleotide sequence ID" value="NZ_FNLO01000007.1"/>
</dbReference>
<evidence type="ECO:0000313" key="2">
    <source>
        <dbReference type="Proteomes" id="UP000243719"/>
    </source>
</evidence>
<dbReference type="STRING" id="1770053.SAMN05216551_10740"/>
<dbReference type="EMBL" id="FNLO01000007">
    <property type="protein sequence ID" value="SDV49070.1"/>
    <property type="molecule type" value="Genomic_DNA"/>
</dbReference>
<sequence>MADASEYTNLITSEHADKPRFSAVVAALCTPLMDARQALLDVRDAFDLEIAKGAQLDAIGAWAGIERRLSTPLQGVYFALDDPVIGLDQGVWIGPYDPSAGIVSLEDDEYRIVIRAKIGANAWDGTLPDAIRVLDVVFNNDGRAYARPVVTDAGDPVVASHGGSNRQLVIGVDHGTYVMIEDHDDMSVSFVMSGNIPSPVVQALLSSGRIALKPEAVSVNGYYRTSLQGGPVFGFDAQNQYIAGFDVGAWPEKLVGAP</sequence>
<proteinExistence type="predicted"/>
<evidence type="ECO:0008006" key="3">
    <source>
        <dbReference type="Google" id="ProtNLM"/>
    </source>
</evidence>
<dbReference type="AlphaFoldDB" id="A0A1H2PQK4"/>
<gene>
    <name evidence="1" type="ORF">SAMN05216551_10740</name>
</gene>
<reference evidence="2" key="1">
    <citation type="submission" date="2016-09" db="EMBL/GenBank/DDBJ databases">
        <authorList>
            <person name="Varghese N."/>
            <person name="Submissions S."/>
        </authorList>
    </citation>
    <scope>NUCLEOTIDE SEQUENCE [LARGE SCALE GENOMIC DNA]</scope>
    <source>
        <strain evidence="2">JS23</strain>
    </source>
</reference>
<protein>
    <recommendedName>
        <fullName evidence="3">DUF2612 domain-containing protein</fullName>
    </recommendedName>
</protein>